<evidence type="ECO:0008006" key="3">
    <source>
        <dbReference type="Google" id="ProtNLM"/>
    </source>
</evidence>
<evidence type="ECO:0000313" key="2">
    <source>
        <dbReference type="Proteomes" id="UP000648801"/>
    </source>
</evidence>
<dbReference type="EMBL" id="BMJB01000001">
    <property type="protein sequence ID" value="GGA60881.1"/>
    <property type="molecule type" value="Genomic_DNA"/>
</dbReference>
<dbReference type="Gene3D" id="3.40.30.10">
    <property type="entry name" value="Glutaredoxin"/>
    <property type="match status" value="1"/>
</dbReference>
<name>A0A916RNY5_9BACT</name>
<dbReference type="Pfam" id="PF05988">
    <property type="entry name" value="DUF899"/>
    <property type="match status" value="1"/>
</dbReference>
<sequence>MSSSSVDLGHQVASSQEWLAARKALLAKEKEWTRMRDELSRMRRELPWERVEKNYVFEGPEGKVTLAELFGEKSQLVIYHFMFGPSWEQGCPSCSMVADGFDGAMVHVADRDVMLMAVSRATLPEIEAFRKRMGWKFKWVSSNGNDFNHDYHVSFTKEEVEKGSMYYNYAINPFPSEEGPGVSVFYKDESGEVFHTYSTFARGGEPLIGAYAYLDLAPKGRNEEGLSFPMAWVRHHDRYAGAPVTKASCCAGDHA</sequence>
<organism evidence="1 2">
    <name type="scientific">Edaphobacter acidisoli</name>
    <dbReference type="NCBI Taxonomy" id="2040573"/>
    <lineage>
        <taxon>Bacteria</taxon>
        <taxon>Pseudomonadati</taxon>
        <taxon>Acidobacteriota</taxon>
        <taxon>Terriglobia</taxon>
        <taxon>Terriglobales</taxon>
        <taxon>Acidobacteriaceae</taxon>
        <taxon>Edaphobacter</taxon>
    </lineage>
</organism>
<dbReference type="AlphaFoldDB" id="A0A916RNY5"/>
<reference evidence="1" key="2">
    <citation type="submission" date="2020-09" db="EMBL/GenBank/DDBJ databases">
        <authorList>
            <person name="Sun Q."/>
            <person name="Zhou Y."/>
        </authorList>
    </citation>
    <scope>NUCLEOTIDE SEQUENCE</scope>
    <source>
        <strain evidence="1">CGMCC 1.15447</strain>
    </source>
</reference>
<gene>
    <name evidence="1" type="ORF">GCM10011507_10530</name>
</gene>
<dbReference type="RefSeq" id="WP_188758219.1">
    <property type="nucleotide sequence ID" value="NZ_BMJB01000001.1"/>
</dbReference>
<accession>A0A916RNY5</accession>
<protein>
    <recommendedName>
        <fullName evidence="3">DUF899 domain-containing protein</fullName>
    </recommendedName>
</protein>
<dbReference type="Proteomes" id="UP000648801">
    <property type="component" value="Unassembled WGS sequence"/>
</dbReference>
<comment type="caution">
    <text evidence="1">The sequence shown here is derived from an EMBL/GenBank/DDBJ whole genome shotgun (WGS) entry which is preliminary data.</text>
</comment>
<proteinExistence type="predicted"/>
<evidence type="ECO:0000313" key="1">
    <source>
        <dbReference type="EMBL" id="GGA60881.1"/>
    </source>
</evidence>
<dbReference type="InterPro" id="IPR036249">
    <property type="entry name" value="Thioredoxin-like_sf"/>
</dbReference>
<dbReference type="InterPro" id="IPR010296">
    <property type="entry name" value="DUF899_thioredox"/>
</dbReference>
<keyword evidence="2" id="KW-1185">Reference proteome</keyword>
<reference evidence="1" key="1">
    <citation type="journal article" date="2014" name="Int. J. Syst. Evol. Microbiol.">
        <title>Complete genome sequence of Corynebacterium casei LMG S-19264T (=DSM 44701T), isolated from a smear-ripened cheese.</title>
        <authorList>
            <consortium name="US DOE Joint Genome Institute (JGI-PGF)"/>
            <person name="Walter F."/>
            <person name="Albersmeier A."/>
            <person name="Kalinowski J."/>
            <person name="Ruckert C."/>
        </authorList>
    </citation>
    <scope>NUCLEOTIDE SEQUENCE</scope>
    <source>
        <strain evidence="1">CGMCC 1.15447</strain>
    </source>
</reference>
<dbReference type="SUPFAM" id="SSF52833">
    <property type="entry name" value="Thioredoxin-like"/>
    <property type="match status" value="1"/>
</dbReference>